<keyword evidence="1" id="KW-0812">Transmembrane</keyword>
<dbReference type="Pfam" id="PF00563">
    <property type="entry name" value="EAL"/>
    <property type="match status" value="1"/>
</dbReference>
<dbReference type="CDD" id="cd01948">
    <property type="entry name" value="EAL"/>
    <property type="match status" value="1"/>
</dbReference>
<accession>A0A6B7PYF1</accession>
<dbReference type="EMBL" id="MN310379">
    <property type="protein sequence ID" value="QFX77683.1"/>
    <property type="molecule type" value="Genomic_DNA"/>
</dbReference>
<organism evidence="3">
    <name type="scientific">Klebsiella quasipneumoniae</name>
    <dbReference type="NCBI Taxonomy" id="1463165"/>
    <lineage>
        <taxon>Bacteria</taxon>
        <taxon>Pseudomonadati</taxon>
        <taxon>Pseudomonadota</taxon>
        <taxon>Gammaproteobacteria</taxon>
        <taxon>Enterobacterales</taxon>
        <taxon>Enterobacteriaceae</taxon>
        <taxon>Klebsiella/Raoultella group</taxon>
        <taxon>Klebsiella</taxon>
        <taxon>Klebsiella pneumoniae complex</taxon>
    </lineage>
</organism>
<dbReference type="InterPro" id="IPR001633">
    <property type="entry name" value="EAL_dom"/>
</dbReference>
<keyword evidence="1" id="KW-1133">Transmembrane helix</keyword>
<keyword evidence="3" id="KW-0614">Plasmid</keyword>
<dbReference type="InterPro" id="IPR050706">
    <property type="entry name" value="Cyclic-di-GMP_PDE-like"/>
</dbReference>
<reference evidence="3" key="1">
    <citation type="submission" date="2019-08" db="EMBL/GenBank/DDBJ databases">
        <authorList>
            <person name="Xu Y."/>
        </authorList>
    </citation>
    <scope>NUCLEOTIDE SEQUENCE</scope>
    <source>
        <strain evidence="3">A2508</strain>
        <plasmid evidence="3">pA2508-emrE</plasmid>
    </source>
</reference>
<dbReference type="RefSeq" id="WP_077269200.1">
    <property type="nucleotide sequence ID" value="NZ_BQUD01000029.1"/>
</dbReference>
<dbReference type="PANTHER" id="PTHR33121">
    <property type="entry name" value="CYCLIC DI-GMP PHOSPHODIESTERASE PDEF"/>
    <property type="match status" value="1"/>
</dbReference>
<dbReference type="SUPFAM" id="SSF141868">
    <property type="entry name" value="EAL domain-like"/>
    <property type="match status" value="1"/>
</dbReference>
<keyword evidence="1" id="KW-0472">Membrane</keyword>
<protein>
    <submittedName>
        <fullName evidence="3">Diguanylate cyclase/phosphodiesterase (GGDEF &amp; EAL domains) with PAS/PAC sensor(S)</fullName>
    </submittedName>
</protein>
<dbReference type="AlphaFoldDB" id="A0A6B7PYF1"/>
<dbReference type="InterPro" id="IPR035919">
    <property type="entry name" value="EAL_sf"/>
</dbReference>
<dbReference type="PANTHER" id="PTHR33121:SF71">
    <property type="entry name" value="OXYGEN SENSOR PROTEIN DOSP"/>
    <property type="match status" value="1"/>
</dbReference>
<sequence>MDPLSIIHKANEEKNDCIVCFLIVSLSSILLLLCFFSEGLSRATQSSLLLTQILVNFLGCYWLAKQRIKKELIDSSYKNLLSFKEHNYNNSTSKGIVYIKLNNRFFINSFHSDSNIFLSANLVEGKKITDILYSPIISIDNWLSELKYGLIRNSSDCFFSLDKSINFKVEMIACKTYVRRNDFICLLLIVTDDHIKNKSVIISSEDNEVRDKESICKNIEQSLSKINFRETVLIISQISVRNITLISEVYGRDVITSIIENLCKELSAVCSENDFVIKKDNDTIFFSLQLKRVEYHTKDIIQNRIGFFFQELQKSITSNDSLVKPIICAGCVIVNNCNISGSNIISHVQVAFSQTYRIDKENVIFGSEILYKEHEERIIMLGLLTEAIRENQFIVFYQPKYSFINSDVSGAEALIRWYHPSYGFIPPDNFIPLAEKVDLIHSITAIVITTVFSFSQQVNNISFAINLSGKDFENSFLLNHIDKMAELYEVNPCRIIFEITESVMITNPTLALNNLTKLKEKGYKIHIDDFGTGYSSLNYLREFPFDAIKLDRTFISGIAYDARDLSIVRSIVSLGKAFSLGIVAEGVENNEQFELLKNMNCDEFQGYYYSKPLSGDQLIDFLRGQKK</sequence>
<name>A0A6B7PYF1_9ENTR</name>
<dbReference type="GO" id="GO:0071111">
    <property type="term" value="F:cyclic-guanylate-specific phosphodiesterase activity"/>
    <property type="evidence" value="ECO:0007669"/>
    <property type="project" value="InterPro"/>
</dbReference>
<evidence type="ECO:0000256" key="1">
    <source>
        <dbReference type="SAM" id="Phobius"/>
    </source>
</evidence>
<proteinExistence type="predicted"/>
<evidence type="ECO:0000313" key="3">
    <source>
        <dbReference type="EMBL" id="QFX77683.1"/>
    </source>
</evidence>
<dbReference type="Gene3D" id="3.20.20.450">
    <property type="entry name" value="EAL domain"/>
    <property type="match status" value="1"/>
</dbReference>
<feature type="domain" description="EAL" evidence="2">
    <location>
        <begin position="377"/>
        <end position="626"/>
    </location>
</feature>
<evidence type="ECO:0000259" key="2">
    <source>
        <dbReference type="PROSITE" id="PS50883"/>
    </source>
</evidence>
<dbReference type="PROSITE" id="PS50883">
    <property type="entry name" value="EAL"/>
    <property type="match status" value="1"/>
</dbReference>
<dbReference type="SMART" id="SM00052">
    <property type="entry name" value="EAL"/>
    <property type="match status" value="1"/>
</dbReference>
<geneLocation type="plasmid" evidence="3">
    <name>pA2508-emrE</name>
</geneLocation>
<feature type="transmembrane region" description="Helical" evidence="1">
    <location>
        <begin position="18"/>
        <end position="40"/>
    </location>
</feature>